<evidence type="ECO:0000256" key="1">
    <source>
        <dbReference type="SAM" id="SignalP"/>
    </source>
</evidence>
<accession>A0A7S0E5Z7</accession>
<feature type="chain" id="PRO_5030689315" description="Histone deacetylase domain-containing protein" evidence="1">
    <location>
        <begin position="19"/>
        <end position="1114"/>
    </location>
</feature>
<dbReference type="PANTHER" id="PTHR10625">
    <property type="entry name" value="HISTONE DEACETYLASE HDAC1-RELATED"/>
    <property type="match status" value="1"/>
</dbReference>
<dbReference type="AlphaFoldDB" id="A0A7S0E5Z7"/>
<dbReference type="PANTHER" id="PTHR10625:SF10">
    <property type="entry name" value="HISTONE DEACETYLASE HDAC1"/>
    <property type="match status" value="1"/>
</dbReference>
<dbReference type="InterPro" id="IPR023801">
    <property type="entry name" value="His_deacetylse_dom"/>
</dbReference>
<feature type="domain" description="Histone deacetylase" evidence="2">
    <location>
        <begin position="806"/>
        <end position="1093"/>
    </location>
</feature>
<dbReference type="Gene3D" id="3.40.800.20">
    <property type="entry name" value="Histone deacetylase domain"/>
    <property type="match status" value="1"/>
</dbReference>
<dbReference type="InterPro" id="IPR023696">
    <property type="entry name" value="Ureohydrolase_dom_sf"/>
</dbReference>
<dbReference type="PRINTS" id="PR01270">
    <property type="entry name" value="HDASUPER"/>
</dbReference>
<evidence type="ECO:0000259" key="2">
    <source>
        <dbReference type="Pfam" id="PF00850"/>
    </source>
</evidence>
<dbReference type="InterPro" id="IPR037138">
    <property type="entry name" value="His_deacetylse_dom_sf"/>
</dbReference>
<keyword evidence="1" id="KW-0732">Signal</keyword>
<dbReference type="CDD" id="cd11599">
    <property type="entry name" value="HDAC_classII_2"/>
    <property type="match status" value="1"/>
</dbReference>
<dbReference type="SUPFAM" id="SSF82199">
    <property type="entry name" value="SET domain"/>
    <property type="match status" value="1"/>
</dbReference>
<feature type="signal peptide" evidence="1">
    <location>
        <begin position="1"/>
        <end position="18"/>
    </location>
</feature>
<dbReference type="Gene3D" id="3.90.1410.10">
    <property type="entry name" value="set domain protein methyltransferase, domain 1"/>
    <property type="match status" value="1"/>
</dbReference>
<dbReference type="SUPFAM" id="SSF52768">
    <property type="entry name" value="Arginase/deacetylase"/>
    <property type="match status" value="1"/>
</dbReference>
<organism evidence="3">
    <name type="scientific">Phaeocystis antarctica</name>
    <dbReference type="NCBI Taxonomy" id="33657"/>
    <lineage>
        <taxon>Eukaryota</taxon>
        <taxon>Haptista</taxon>
        <taxon>Haptophyta</taxon>
        <taxon>Prymnesiophyceae</taxon>
        <taxon>Phaeocystales</taxon>
        <taxon>Phaeocystaceae</taxon>
        <taxon>Phaeocystis</taxon>
    </lineage>
</organism>
<name>A0A7S0E5Z7_9EUKA</name>
<dbReference type="InterPro" id="IPR000286">
    <property type="entry name" value="HDACs"/>
</dbReference>
<evidence type="ECO:0000313" key="3">
    <source>
        <dbReference type="EMBL" id="CAD8473570.1"/>
    </source>
</evidence>
<gene>
    <name evidence="3" type="ORF">PANT1444_LOCUS3412</name>
</gene>
<dbReference type="GO" id="GO:0004407">
    <property type="term" value="F:histone deacetylase activity"/>
    <property type="evidence" value="ECO:0007669"/>
    <property type="project" value="TreeGrafter"/>
</dbReference>
<reference evidence="3" key="1">
    <citation type="submission" date="2021-01" db="EMBL/GenBank/DDBJ databases">
        <authorList>
            <person name="Corre E."/>
            <person name="Pelletier E."/>
            <person name="Niang G."/>
            <person name="Scheremetjew M."/>
            <person name="Finn R."/>
            <person name="Kale V."/>
            <person name="Holt S."/>
            <person name="Cochrane G."/>
            <person name="Meng A."/>
            <person name="Brown T."/>
            <person name="Cohen L."/>
        </authorList>
    </citation>
    <scope>NUCLEOTIDE SEQUENCE</scope>
    <source>
        <strain evidence="3">CCMP1374</strain>
    </source>
</reference>
<proteinExistence type="predicted"/>
<dbReference type="EMBL" id="HBEP01006170">
    <property type="protein sequence ID" value="CAD8473570.1"/>
    <property type="molecule type" value="Transcribed_RNA"/>
</dbReference>
<protein>
    <recommendedName>
        <fullName evidence="2">Histone deacetylase domain-containing protein</fullName>
    </recommendedName>
</protein>
<sequence>MRFLTLSSIAVTTAMVTGSRSAAHKVVRGLERGLPQSRLNTVWPSYAGPDAANEDLEAFRRWCAGENSLGDSVGGVERLSLSYTPDMGLGLHAACDCVPGDIFSVPSSMLLPSSLEAAKAIMADRLGGEQLAMLERAQELTRAQLGRDLSMKVLLWQLIVDAHASHGSDCARVTPNPSSGLEPWLRTYRYVTLHPSSWDDPSLEWVSPLPWASHLIASRDWCTDQRTGRGLCRTTERFCASILPTLVREFPSQLPPSHFTPEGFECVSRLHFTHNMGGMLVPLHDMMRHDFQHNVAISARGHDDSTRRLWRSALGVCPRGMLTPLDETFTPAGLVADRVDEKPEQCYVARAVKGISAGQLLLDSYAPVDDNVHFLVHYDFSVDHDETFLAVDATAYDLAQAISEVMSTPEDAGNEISKTSTRKISTALECHPDDVLCVLAEASAGLEDYILTPDTPIFESAELGCAQMFPGGNGPEWQRSAPTRRELAVRNDAEEVYMAFKLFLAPETAAWLPPARRLIITHAGVPVPFRRRGILSSTMDQLIEIFAPDEVEIDSVLSDHMRAYAEKNGYTLLPARIDKRDPTLTTAPSFRLERPNTLTDMSVTGDVNHGVQPSRGEKPWSELSMSLVDALRRVPEAAMRSRSMDAVGPGGRKHYASVLGRANSVGSLATPGLLMLVEICLALDSHAAVEKLQSNGWQPSIDLRTSAGARALLAQWAAKKQQETARWLEKRAHRPPAELPLHRVQDAVRLAEEAHATLEHTLQMLAAYEESPSPSYAPALGGGGQPVSLLTSEVCLGHDPGLLGPHPERPERLSGLLDAMRGSWLADFGEQLRVRELDVDVTEEQISRVHSNAHRAILDAAFSRVRQSRLPVSLDADTVASPGTEAAALRAAGLTVAAVDTVFARDTEVRRVFVMARPPGHHAEPDKPGGFCFFNNVMIGVAHAEAVHGAKRIAVLDFDVHHGNGDSAMVWDRPDRLYASSHESPLFPGTGAIPGRDGTFNQILSAPLRPGGGSEEFRDVWQNVLLPAVREFNPDAVFLSAGFDAHKHDPSSSIKLHEDDFAWITAAVCELGDGNLPIVSVLEGGYDVSPVHGAVYHDSLTRSVRAHLQALLRG</sequence>
<dbReference type="Pfam" id="PF00850">
    <property type="entry name" value="Hist_deacetyl"/>
    <property type="match status" value="1"/>
</dbReference>
<dbReference type="GO" id="GO:0040029">
    <property type="term" value="P:epigenetic regulation of gene expression"/>
    <property type="evidence" value="ECO:0007669"/>
    <property type="project" value="TreeGrafter"/>
</dbReference>
<dbReference type="InterPro" id="IPR046341">
    <property type="entry name" value="SET_dom_sf"/>
</dbReference>